<accession>A0A1X2IE27</accession>
<dbReference type="Pfam" id="PF03256">
    <property type="entry name" value="ANAPC10"/>
    <property type="match status" value="1"/>
</dbReference>
<keyword evidence="5" id="KW-0131">Cell cycle</keyword>
<feature type="region of interest" description="Disordered" evidence="6">
    <location>
        <begin position="102"/>
        <end position="154"/>
    </location>
</feature>
<dbReference type="CDD" id="cd08366">
    <property type="entry name" value="APC10"/>
    <property type="match status" value="1"/>
</dbReference>
<evidence type="ECO:0000256" key="1">
    <source>
        <dbReference type="ARBA" id="ARBA00006762"/>
    </source>
</evidence>
<dbReference type="STRING" id="90262.A0A1X2IE27"/>
<name>A0A1X2IE27_9FUNG</name>
<keyword evidence="3" id="KW-0498">Mitosis</keyword>
<dbReference type="InterPro" id="IPR004939">
    <property type="entry name" value="APC_su10/DOC_dom"/>
</dbReference>
<reference evidence="8 9" key="1">
    <citation type="submission" date="2016-07" db="EMBL/GenBank/DDBJ databases">
        <title>Pervasive Adenine N6-methylation of Active Genes in Fungi.</title>
        <authorList>
            <consortium name="DOE Joint Genome Institute"/>
            <person name="Mondo S.J."/>
            <person name="Dannebaum R.O."/>
            <person name="Kuo R.C."/>
            <person name="Labutti K."/>
            <person name="Haridas S."/>
            <person name="Kuo A."/>
            <person name="Salamov A."/>
            <person name="Ahrendt S.R."/>
            <person name="Lipzen A."/>
            <person name="Sullivan W."/>
            <person name="Andreopoulos W.B."/>
            <person name="Clum A."/>
            <person name="Lindquist E."/>
            <person name="Daum C."/>
            <person name="Ramamoorthy G.K."/>
            <person name="Gryganskyi A."/>
            <person name="Culley D."/>
            <person name="Magnuson J.K."/>
            <person name="James T.Y."/>
            <person name="O'Malley M.A."/>
            <person name="Stajich J.E."/>
            <person name="Spatafora J.W."/>
            <person name="Visel A."/>
            <person name="Grigoriev I.V."/>
        </authorList>
    </citation>
    <scope>NUCLEOTIDE SEQUENCE [LARGE SCALE GENOMIC DNA]</scope>
    <source>
        <strain evidence="8 9">NRRL 1336</strain>
    </source>
</reference>
<dbReference type="InterPro" id="IPR016901">
    <property type="entry name" value="APC10/Doc1"/>
</dbReference>
<protein>
    <submittedName>
        <fullName evidence="8">Anaphase-promoting complex, subunit 10-domain-containing protein</fullName>
    </submittedName>
</protein>
<organism evidence="8 9">
    <name type="scientific">Absidia repens</name>
    <dbReference type="NCBI Taxonomy" id="90262"/>
    <lineage>
        <taxon>Eukaryota</taxon>
        <taxon>Fungi</taxon>
        <taxon>Fungi incertae sedis</taxon>
        <taxon>Mucoromycota</taxon>
        <taxon>Mucoromycotina</taxon>
        <taxon>Mucoromycetes</taxon>
        <taxon>Mucorales</taxon>
        <taxon>Cunninghamellaceae</taxon>
        <taxon>Absidia</taxon>
    </lineage>
</organism>
<evidence type="ECO:0000259" key="7">
    <source>
        <dbReference type="PROSITE" id="PS51284"/>
    </source>
</evidence>
<dbReference type="SMART" id="SM01337">
    <property type="entry name" value="APC10"/>
    <property type="match status" value="1"/>
</dbReference>
<feature type="compositionally biased region" description="Basic and acidic residues" evidence="6">
    <location>
        <begin position="1"/>
        <end position="10"/>
    </location>
</feature>
<feature type="domain" description="DOC" evidence="7">
    <location>
        <begin position="158"/>
        <end position="345"/>
    </location>
</feature>
<dbReference type="SUPFAM" id="SSF49785">
    <property type="entry name" value="Galactose-binding domain-like"/>
    <property type="match status" value="1"/>
</dbReference>
<evidence type="ECO:0000256" key="3">
    <source>
        <dbReference type="ARBA" id="ARBA00022776"/>
    </source>
</evidence>
<evidence type="ECO:0000256" key="6">
    <source>
        <dbReference type="SAM" id="MobiDB-lite"/>
    </source>
</evidence>
<dbReference type="PROSITE" id="PS51284">
    <property type="entry name" value="DOC"/>
    <property type="match status" value="1"/>
</dbReference>
<dbReference type="GO" id="GO:0051301">
    <property type="term" value="P:cell division"/>
    <property type="evidence" value="ECO:0007669"/>
    <property type="project" value="UniProtKB-KW"/>
</dbReference>
<keyword evidence="2" id="KW-0132">Cell division</keyword>
<dbReference type="GO" id="GO:0031145">
    <property type="term" value="P:anaphase-promoting complex-dependent catabolic process"/>
    <property type="evidence" value="ECO:0007669"/>
    <property type="project" value="InterPro"/>
</dbReference>
<dbReference type="GO" id="GO:0070979">
    <property type="term" value="P:protein K11-linked ubiquitination"/>
    <property type="evidence" value="ECO:0007669"/>
    <property type="project" value="TreeGrafter"/>
</dbReference>
<evidence type="ECO:0000256" key="2">
    <source>
        <dbReference type="ARBA" id="ARBA00022618"/>
    </source>
</evidence>
<dbReference type="OrthoDB" id="24948at2759"/>
<feature type="compositionally biased region" description="Acidic residues" evidence="6">
    <location>
        <begin position="103"/>
        <end position="126"/>
    </location>
</feature>
<proteinExistence type="inferred from homology"/>
<dbReference type="AlphaFoldDB" id="A0A1X2IE27"/>
<sequence length="347" mass="40040">MPDAYRHYEDEHDVDTANFDQSPEHDGNTDTDSPMNIIAESYSQLFASDDHNNSSDNPHLLTINNSMDTSIASRHIDPSHPRTHWYSDVDAGDYLLDHHSQEVEEEELDLDTDDIGNDGNDDGDDPYGEHLEHNSGEHMEMDSGDNGDRSMDDNEKETNALDIYHSTHPDIDQKDQGGREIAEHEAIWAVSTYRPDWGVEKMRDNNPLTYWQSDCQNPRSPHTVDIYFRQATFIKQISIFYDFYQDESYSPKEISVRGGTTYRDLHEIANITCEETVRWQNVDISSLLKEPLRVFQLQIAILSTYMNGKDVHIRQIKVYSLPLPYLQETSETDGELKIHPIKYKGLR</sequence>
<evidence type="ECO:0000313" key="8">
    <source>
        <dbReference type="EMBL" id="ORZ14739.1"/>
    </source>
</evidence>
<gene>
    <name evidence="8" type="ORF">BCR42DRAFT_57641</name>
</gene>
<evidence type="ECO:0000256" key="5">
    <source>
        <dbReference type="ARBA" id="ARBA00023306"/>
    </source>
</evidence>
<comment type="caution">
    <text evidence="8">The sequence shown here is derived from an EMBL/GenBank/DDBJ whole genome shotgun (WGS) entry which is preliminary data.</text>
</comment>
<feature type="compositionally biased region" description="Basic and acidic residues" evidence="6">
    <location>
        <begin position="127"/>
        <end position="154"/>
    </location>
</feature>
<dbReference type="Gene3D" id="2.60.120.260">
    <property type="entry name" value="Galactose-binding domain-like"/>
    <property type="match status" value="1"/>
</dbReference>
<dbReference type="GO" id="GO:0005680">
    <property type="term" value="C:anaphase-promoting complex"/>
    <property type="evidence" value="ECO:0007669"/>
    <property type="project" value="InterPro"/>
</dbReference>
<keyword evidence="4" id="KW-0833">Ubl conjugation pathway</keyword>
<evidence type="ECO:0000256" key="4">
    <source>
        <dbReference type="ARBA" id="ARBA00022786"/>
    </source>
</evidence>
<keyword evidence="9" id="KW-1185">Reference proteome</keyword>
<dbReference type="EMBL" id="MCGE01000014">
    <property type="protein sequence ID" value="ORZ14739.1"/>
    <property type="molecule type" value="Genomic_DNA"/>
</dbReference>
<dbReference type="Proteomes" id="UP000193560">
    <property type="component" value="Unassembled WGS sequence"/>
</dbReference>
<dbReference type="PANTHER" id="PTHR12936">
    <property type="entry name" value="ANAPHASE-PROMOTING COMPLEX 10"/>
    <property type="match status" value="1"/>
</dbReference>
<feature type="region of interest" description="Disordered" evidence="6">
    <location>
        <begin position="1"/>
        <end position="34"/>
    </location>
</feature>
<dbReference type="PANTHER" id="PTHR12936:SF0">
    <property type="entry name" value="ANAPHASE-PROMOTING COMPLEX SUBUNIT 10"/>
    <property type="match status" value="1"/>
</dbReference>
<evidence type="ECO:0000313" key="9">
    <source>
        <dbReference type="Proteomes" id="UP000193560"/>
    </source>
</evidence>
<dbReference type="InterPro" id="IPR008979">
    <property type="entry name" value="Galactose-bd-like_sf"/>
</dbReference>
<comment type="similarity">
    <text evidence="1">Belongs to the APC10 family.</text>
</comment>